<feature type="compositionally biased region" description="Basic and acidic residues" evidence="1">
    <location>
        <begin position="654"/>
        <end position="665"/>
    </location>
</feature>
<evidence type="ECO:0000259" key="2">
    <source>
        <dbReference type="PROSITE" id="PS50186"/>
    </source>
</evidence>
<reference evidence="3 4" key="1">
    <citation type="journal article" date="2013" name="Genome Biol.">
        <title>Genome of Acanthamoeba castellanii highlights extensive lateral gene transfer and early evolution of tyrosine kinase signaling.</title>
        <authorList>
            <person name="Clarke M."/>
            <person name="Lohan A.J."/>
            <person name="Liu B."/>
            <person name="Lagkouvardos I."/>
            <person name="Roy S."/>
            <person name="Zafar N."/>
            <person name="Bertelli C."/>
            <person name="Schilde C."/>
            <person name="Kianianmomeni A."/>
            <person name="Burglin T.R."/>
            <person name="Frech C."/>
            <person name="Turcotte B."/>
            <person name="Kopec K.O."/>
            <person name="Synnott J.M."/>
            <person name="Choo C."/>
            <person name="Paponov I."/>
            <person name="Finkler A."/>
            <person name="Soon Heng Tan C."/>
            <person name="Hutchins A.P."/>
            <person name="Weinmeier T."/>
            <person name="Rattei T."/>
            <person name="Chu J.S."/>
            <person name="Gimenez G."/>
            <person name="Irimia M."/>
            <person name="Rigden D.J."/>
            <person name="Fitzpatrick D.A."/>
            <person name="Lorenzo-Morales J."/>
            <person name="Bateman A."/>
            <person name="Chiu C.H."/>
            <person name="Tang P."/>
            <person name="Hegemann P."/>
            <person name="Fromm H."/>
            <person name="Raoult D."/>
            <person name="Greub G."/>
            <person name="Miranda-Saavedra D."/>
            <person name="Chen N."/>
            <person name="Nash P."/>
            <person name="Ginger M.L."/>
            <person name="Horn M."/>
            <person name="Schaap P."/>
            <person name="Caler L."/>
            <person name="Loftus B."/>
        </authorList>
    </citation>
    <scope>NUCLEOTIDE SEQUENCE [LARGE SCALE GENOMIC DNA]</scope>
    <source>
        <strain evidence="3 4">Neff</strain>
    </source>
</reference>
<dbReference type="PROSITE" id="PS50186">
    <property type="entry name" value="DEP"/>
    <property type="match status" value="1"/>
</dbReference>
<evidence type="ECO:0000313" key="4">
    <source>
        <dbReference type="Proteomes" id="UP000011083"/>
    </source>
</evidence>
<protein>
    <recommendedName>
        <fullName evidence="2">DEP domain-containing protein</fullName>
    </recommendedName>
</protein>
<feature type="compositionally biased region" description="Low complexity" evidence="1">
    <location>
        <begin position="194"/>
        <end position="207"/>
    </location>
</feature>
<evidence type="ECO:0000256" key="1">
    <source>
        <dbReference type="SAM" id="MobiDB-lite"/>
    </source>
</evidence>
<feature type="compositionally biased region" description="Low complexity" evidence="1">
    <location>
        <begin position="334"/>
        <end position="345"/>
    </location>
</feature>
<feature type="compositionally biased region" description="Low complexity" evidence="1">
    <location>
        <begin position="574"/>
        <end position="588"/>
    </location>
</feature>
<dbReference type="VEuPathDB" id="AmoebaDB:ACA1_153290"/>
<organism evidence="3 4">
    <name type="scientific">Acanthamoeba castellanii (strain ATCC 30010 / Neff)</name>
    <dbReference type="NCBI Taxonomy" id="1257118"/>
    <lineage>
        <taxon>Eukaryota</taxon>
        <taxon>Amoebozoa</taxon>
        <taxon>Discosea</taxon>
        <taxon>Longamoebia</taxon>
        <taxon>Centramoebida</taxon>
        <taxon>Acanthamoebidae</taxon>
        <taxon>Acanthamoeba</taxon>
    </lineage>
</organism>
<feature type="region of interest" description="Disordered" evidence="1">
    <location>
        <begin position="185"/>
        <end position="207"/>
    </location>
</feature>
<feature type="region of interest" description="Disordered" evidence="1">
    <location>
        <begin position="511"/>
        <end position="867"/>
    </location>
</feature>
<dbReference type="EMBL" id="KB007837">
    <property type="protein sequence ID" value="ELR24120.1"/>
    <property type="molecule type" value="Genomic_DNA"/>
</dbReference>
<dbReference type="Gene3D" id="1.10.10.10">
    <property type="entry name" value="Winged helix-like DNA-binding domain superfamily/Winged helix DNA-binding domain"/>
    <property type="match status" value="1"/>
</dbReference>
<feature type="compositionally biased region" description="Low complexity" evidence="1">
    <location>
        <begin position="152"/>
        <end position="164"/>
    </location>
</feature>
<feature type="region of interest" description="Disordered" evidence="1">
    <location>
        <begin position="371"/>
        <end position="499"/>
    </location>
</feature>
<dbReference type="InterPro" id="IPR000591">
    <property type="entry name" value="DEP_dom"/>
</dbReference>
<feature type="region of interest" description="Disordered" evidence="1">
    <location>
        <begin position="225"/>
        <end position="248"/>
    </location>
</feature>
<name>L8HG71_ACACF</name>
<feature type="compositionally biased region" description="Basic and acidic residues" evidence="1">
    <location>
        <begin position="115"/>
        <end position="127"/>
    </location>
</feature>
<feature type="region of interest" description="Disordered" evidence="1">
    <location>
        <begin position="115"/>
        <end position="164"/>
    </location>
</feature>
<feature type="compositionally biased region" description="Acidic residues" evidence="1">
    <location>
        <begin position="320"/>
        <end position="333"/>
    </location>
</feature>
<accession>L8HG71</accession>
<keyword evidence="4" id="KW-1185">Reference proteome</keyword>
<feature type="domain" description="DEP" evidence="2">
    <location>
        <begin position="61"/>
        <end position="99"/>
    </location>
</feature>
<feature type="compositionally biased region" description="Low complexity" evidence="1">
    <location>
        <begin position="422"/>
        <end position="452"/>
    </location>
</feature>
<feature type="compositionally biased region" description="Basic residues" evidence="1">
    <location>
        <begin position="527"/>
        <end position="540"/>
    </location>
</feature>
<feature type="compositionally biased region" description="Pro residues" evidence="1">
    <location>
        <begin position="137"/>
        <end position="151"/>
    </location>
</feature>
<feature type="compositionally biased region" description="Low complexity" evidence="1">
    <location>
        <begin position="301"/>
        <end position="319"/>
    </location>
</feature>
<feature type="compositionally biased region" description="Low complexity" evidence="1">
    <location>
        <begin position="545"/>
        <end position="554"/>
    </location>
</feature>
<proteinExistence type="predicted"/>
<dbReference type="Proteomes" id="UP000011083">
    <property type="component" value="Unassembled WGS sequence"/>
</dbReference>
<feature type="compositionally biased region" description="Basic and acidic residues" evidence="1">
    <location>
        <begin position="511"/>
        <end position="526"/>
    </location>
</feature>
<dbReference type="CDD" id="cd04371">
    <property type="entry name" value="DEP"/>
    <property type="match status" value="1"/>
</dbReference>
<dbReference type="AlphaFoldDB" id="L8HG71"/>
<dbReference type="SUPFAM" id="SSF46785">
    <property type="entry name" value="Winged helix' DNA-binding domain"/>
    <property type="match status" value="1"/>
</dbReference>
<dbReference type="KEGG" id="acan:ACA1_153290"/>
<dbReference type="GeneID" id="14925122"/>
<feature type="compositionally biased region" description="Low complexity" evidence="1">
    <location>
        <begin position="853"/>
        <end position="867"/>
    </location>
</feature>
<dbReference type="RefSeq" id="XP_004353648.1">
    <property type="nucleotide sequence ID" value="XM_004353596.1"/>
</dbReference>
<gene>
    <name evidence="3" type="ORF">ACA1_153290</name>
</gene>
<feature type="region of interest" description="Disordered" evidence="1">
    <location>
        <begin position="270"/>
        <end position="358"/>
    </location>
</feature>
<sequence>MDEATELKLLEEMLLVGKDDGIHLDDVEVSTIDYESALQVVAAAFHSESRSFPLIANRGAPSSFKGRAAVDWMVDHFLLKKRGEAVFIGQTLMDRQIVKLRPKKTLLDDLISANKDSKAKDSSRGEAEVEIGLLKDYPPPPRAGATSPPPASSSSSSASSSPFLSPRARAATSFSLAAMTRSSSSRSFTELPIPSSSSPSPSSSSSSSFFFSGNNIITVDSVDVKTHNTNNGDSASPLASPTASPRKISKARRASLVLKEKFLIFRENRLDKSDGGGLDDKEEWERGGYGDGSHTHRNQHNNNSNNDSNSINHSNSSSDSDSDESSSSDDSSDTSEAALPAAAAAKSSNHGSGMLSIPSARRRASMLFSPLRLGKDSSSSSSLAVSEEANRDVVVKKVVVARRLLDENGEWSSAADGERESTSTSTSSNSSSPRTSSSSTTTSASTSSRPGSPIMPPPSPRTQLTLDKLREAAGAKKAGVQGRLRGKSSADLVKTSNPLYGTAALDLEEMVREREERNREKHERREARRVRREERRRRRAERAEAAAAAGVVVKEAAHVDEGRSRGGSSEGDHPSSSPSTSTSASPARSPRPRSPNRGRTSADRDSITFAATVDNDDDDRAAAGSAGGGGGGKQRRSSDGMILTLQGQAKKKANSVDKKDTRLDQEAGTDSPIKPARQSRLRRASSLRVSSGNLLLGRSSSDKKEKEKEKEKEKDKIKKMTVVDSGGGGGGSSVNKKEDDKRHRRKGGSFIKPRASRDELDTVVGGGGGGKQSPEQHPRSAVVRELAADVDSMAADKSKRKRNLTPHSVALPLAQRMSVGVRSRSATLDVVDSSDEGEGGAAPPASNTSPGVAKKAATSTMTTTGGD</sequence>
<feature type="compositionally biased region" description="Low complexity" evidence="1">
    <location>
        <begin position="234"/>
        <end position="245"/>
    </location>
</feature>
<dbReference type="InterPro" id="IPR036390">
    <property type="entry name" value="WH_DNA-bd_sf"/>
</dbReference>
<feature type="compositionally biased region" description="Low complexity" evidence="1">
    <location>
        <begin position="686"/>
        <end position="699"/>
    </location>
</feature>
<dbReference type="GO" id="GO:0035556">
    <property type="term" value="P:intracellular signal transduction"/>
    <property type="evidence" value="ECO:0007669"/>
    <property type="project" value="InterPro"/>
</dbReference>
<feature type="compositionally biased region" description="Basic and acidic residues" evidence="1">
    <location>
        <begin position="700"/>
        <end position="718"/>
    </location>
</feature>
<feature type="compositionally biased region" description="Basic and acidic residues" evidence="1">
    <location>
        <begin position="555"/>
        <end position="564"/>
    </location>
</feature>
<evidence type="ECO:0000313" key="3">
    <source>
        <dbReference type="EMBL" id="ELR24120.1"/>
    </source>
</evidence>
<dbReference type="InterPro" id="IPR036388">
    <property type="entry name" value="WH-like_DNA-bd_sf"/>
</dbReference>